<dbReference type="PANTHER" id="PTHR46766">
    <property type="entry name" value="GLUTAMINE-RICH PROTEIN 2"/>
    <property type="match status" value="1"/>
</dbReference>
<keyword evidence="5" id="KW-1185">Reference proteome</keyword>
<dbReference type="Proteomes" id="UP001055171">
    <property type="component" value="Chromosome"/>
</dbReference>
<evidence type="ECO:0000313" key="5">
    <source>
        <dbReference type="Proteomes" id="UP001055171"/>
    </source>
</evidence>
<feature type="region of interest" description="Disordered" evidence="2">
    <location>
        <begin position="167"/>
        <end position="188"/>
    </location>
</feature>
<evidence type="ECO:0000259" key="3">
    <source>
        <dbReference type="Pfam" id="PF00823"/>
    </source>
</evidence>
<dbReference type="RefSeq" id="WP_239722299.1">
    <property type="nucleotide sequence ID" value="NZ_CP092423.2"/>
</dbReference>
<evidence type="ECO:0000256" key="2">
    <source>
        <dbReference type="SAM" id="MobiDB-lite"/>
    </source>
</evidence>
<proteinExistence type="inferred from homology"/>
<dbReference type="PANTHER" id="PTHR46766:SF1">
    <property type="entry name" value="GLUTAMINE-RICH PROTEIN 2"/>
    <property type="match status" value="1"/>
</dbReference>
<dbReference type="Pfam" id="PF00823">
    <property type="entry name" value="PPE"/>
    <property type="match status" value="1"/>
</dbReference>
<comment type="similarity">
    <text evidence="1">Belongs to the mycobacterial PPE family.</text>
</comment>
<evidence type="ECO:0000256" key="1">
    <source>
        <dbReference type="ARBA" id="ARBA00010652"/>
    </source>
</evidence>
<dbReference type="InterPro" id="IPR038332">
    <property type="entry name" value="PPE_sf"/>
</dbReference>
<dbReference type="EMBL" id="CP092423">
    <property type="protein sequence ID" value="ULP43556.1"/>
    <property type="molecule type" value="Genomic_DNA"/>
</dbReference>
<name>A0ABY3UVE0_MYCLN</name>
<organism evidence="4 5">
    <name type="scientific">Mycobacterium lentiflavum</name>
    <dbReference type="NCBI Taxonomy" id="141349"/>
    <lineage>
        <taxon>Bacteria</taxon>
        <taxon>Bacillati</taxon>
        <taxon>Actinomycetota</taxon>
        <taxon>Actinomycetes</taxon>
        <taxon>Mycobacteriales</taxon>
        <taxon>Mycobacteriaceae</taxon>
        <taxon>Mycobacterium</taxon>
        <taxon>Mycobacterium simiae complex</taxon>
    </lineage>
</organism>
<gene>
    <name evidence="4" type="ORF">MJO58_06165</name>
</gene>
<feature type="domain" description="PPE" evidence="3">
    <location>
        <begin position="2"/>
        <end position="162"/>
    </location>
</feature>
<reference evidence="4" key="1">
    <citation type="submission" date="2022-08" db="EMBL/GenBank/DDBJ databases">
        <title>Complete genome sequence of 14 non-tuberculosis mycobacteria type-strains.</title>
        <authorList>
            <person name="Igarashi Y."/>
            <person name="Osugi A."/>
            <person name="Mitarai S."/>
        </authorList>
    </citation>
    <scope>NUCLEOTIDE SEQUENCE</scope>
    <source>
        <strain evidence="4">ATCC 51985</strain>
    </source>
</reference>
<sequence length="380" mass="37519">MDFGLLPPEVNSGLMYTGPGAGPMLAAAASWDAIAAQLESAASGCSSQISGLAARWIGPSSARMAAAASRHVAWLQLSATRAAKAAAQAYSAATAYEAAYGMTVPPPVVAENRLRLTALVATNVLGQNTPAIAATEAEYMQMWVQDASAMYGYAAAAETASALEPFEEPQQTTDPTGQEDQANAVARAAGDTAQSAAQLASSVEVPAGDILNVAPGGAVLQPGVTVNVTAGYPVIVAQGATIRVLADATYVLPNGNTFVFSAGPNAFVANTTITILQGTVQLTANSAGTITVPGQGLIAGTLVTATVDAGGSVVTINSGTVFTAPAVVTPVTPIAAASGTSGAVAAAPLAASPGLAGTAGIQPQLNVEGLIQWAEGLSAG</sequence>
<dbReference type="Gene3D" id="1.20.1260.20">
    <property type="entry name" value="PPE superfamily"/>
    <property type="match status" value="1"/>
</dbReference>
<accession>A0ABY3UVE0</accession>
<dbReference type="InterPro" id="IPR000030">
    <property type="entry name" value="PPE_dom"/>
</dbReference>
<dbReference type="SUPFAM" id="SSF140459">
    <property type="entry name" value="PE/PPE dimer-like"/>
    <property type="match status" value="1"/>
</dbReference>
<protein>
    <submittedName>
        <fullName evidence="4">PPE family protein</fullName>
    </submittedName>
</protein>
<feature type="compositionally biased region" description="Polar residues" evidence="2">
    <location>
        <begin position="169"/>
        <end position="181"/>
    </location>
</feature>
<evidence type="ECO:0000313" key="4">
    <source>
        <dbReference type="EMBL" id="ULP43556.1"/>
    </source>
</evidence>